<keyword evidence="1 3" id="KW-0378">Hydrolase</keyword>
<accession>A0ABV4D2V6</accession>
<dbReference type="GO" id="GO:0016787">
    <property type="term" value="F:hydrolase activity"/>
    <property type="evidence" value="ECO:0007669"/>
    <property type="project" value="UniProtKB-KW"/>
</dbReference>
<name>A0ABV4D2V6_9LACT</name>
<dbReference type="InterPro" id="IPR012338">
    <property type="entry name" value="Beta-lactam/transpept-like"/>
</dbReference>
<organism evidence="3 4">
    <name type="scientific">Lactococcus ileimucosae</name>
    <dbReference type="NCBI Taxonomy" id="2941329"/>
    <lineage>
        <taxon>Bacteria</taxon>
        <taxon>Bacillati</taxon>
        <taxon>Bacillota</taxon>
        <taxon>Bacilli</taxon>
        <taxon>Lactobacillales</taxon>
        <taxon>Streptococcaceae</taxon>
        <taxon>Lactococcus</taxon>
    </lineage>
</organism>
<evidence type="ECO:0000313" key="3">
    <source>
        <dbReference type="EMBL" id="MEY8443866.1"/>
    </source>
</evidence>
<evidence type="ECO:0000259" key="2">
    <source>
        <dbReference type="Pfam" id="PF00144"/>
    </source>
</evidence>
<protein>
    <submittedName>
        <fullName evidence="3">Serine hydrolase domain-containing protein</fullName>
        <ecNumber evidence="3">3.1.1.103</ecNumber>
    </submittedName>
</protein>
<evidence type="ECO:0000313" key="4">
    <source>
        <dbReference type="Proteomes" id="UP001565283"/>
    </source>
</evidence>
<evidence type="ECO:0000256" key="1">
    <source>
        <dbReference type="ARBA" id="ARBA00022801"/>
    </source>
</evidence>
<keyword evidence="4" id="KW-1185">Reference proteome</keyword>
<sequence>MKKEKEFLEKIDDYINQGVFPGCQFALVEGQEVREFIRGNQEIVPEVSPLASGRKWDLASVSKVVGTGTVVINLVLSGKLDIDAPFTQYYPDFHEDSVTLRQLLTHTTGINPFIKNRDKLDFFGLKAAIDHIEVTEDKSCHYTDINFILLGFMLEKVYDQPLDEILKAQVFEKWGMYDTSFGPVTNAVPTSQDVKVGSVHDPKARVLGRHCGSAGLFAPMGDLVKFVQAYFADEKYLTLQKNFAFGQRPRSLAWDFIHNQWLLHTGYTGTFILMNLETKKAVIFLSNRVHLADNRAQWIADRDVLIETLIQNLS</sequence>
<comment type="caution">
    <text evidence="3">The sequence shown here is derived from an EMBL/GenBank/DDBJ whole genome shotgun (WGS) entry which is preliminary data.</text>
</comment>
<feature type="domain" description="Beta-lactamase-related" evidence="2">
    <location>
        <begin position="11"/>
        <end position="304"/>
    </location>
</feature>
<dbReference type="RefSeq" id="WP_369948409.1">
    <property type="nucleotide sequence ID" value="NZ_JBCLSH010000020.1"/>
</dbReference>
<dbReference type="Pfam" id="PF00144">
    <property type="entry name" value="Beta-lactamase"/>
    <property type="match status" value="1"/>
</dbReference>
<dbReference type="Gene3D" id="3.40.710.10">
    <property type="entry name" value="DD-peptidase/beta-lactamase superfamily"/>
    <property type="match status" value="1"/>
</dbReference>
<gene>
    <name evidence="3" type="ORF">AALA52_06375</name>
</gene>
<dbReference type="EC" id="3.1.1.103" evidence="3"/>
<dbReference type="PANTHER" id="PTHR43283:SF11">
    <property type="entry name" value="BETA-LACTAMASE-RELATED DOMAIN-CONTAINING PROTEIN"/>
    <property type="match status" value="1"/>
</dbReference>
<dbReference type="SUPFAM" id="SSF56601">
    <property type="entry name" value="beta-lactamase/transpeptidase-like"/>
    <property type="match status" value="1"/>
</dbReference>
<reference evidence="3 4" key="1">
    <citation type="submission" date="2024-03" db="EMBL/GenBank/DDBJ databases">
        <title>Mouse gut bacterial collection (mGBC) of GemPharmatech.</title>
        <authorList>
            <person name="He Y."/>
            <person name="Dong L."/>
            <person name="Wu D."/>
            <person name="Gao X."/>
            <person name="Lin Z."/>
        </authorList>
    </citation>
    <scope>NUCLEOTIDE SEQUENCE [LARGE SCALE GENOMIC DNA]</scope>
    <source>
        <strain evidence="3 4">61-15</strain>
    </source>
</reference>
<proteinExistence type="predicted"/>
<dbReference type="InterPro" id="IPR050789">
    <property type="entry name" value="Diverse_Enzym_Activities"/>
</dbReference>
<dbReference type="PANTHER" id="PTHR43283">
    <property type="entry name" value="BETA-LACTAMASE-RELATED"/>
    <property type="match status" value="1"/>
</dbReference>
<dbReference type="EMBL" id="JBCLSH010000020">
    <property type="protein sequence ID" value="MEY8443866.1"/>
    <property type="molecule type" value="Genomic_DNA"/>
</dbReference>
<dbReference type="Proteomes" id="UP001565283">
    <property type="component" value="Unassembled WGS sequence"/>
</dbReference>
<dbReference type="InterPro" id="IPR001466">
    <property type="entry name" value="Beta-lactam-related"/>
</dbReference>